<feature type="transmembrane region" description="Helical" evidence="1">
    <location>
        <begin position="80"/>
        <end position="98"/>
    </location>
</feature>
<name>A0ABS8NME1_9BACT</name>
<comment type="caution">
    <text evidence="2">The sequence shown here is derived from an EMBL/GenBank/DDBJ whole genome shotgun (WGS) entry which is preliminary data.</text>
</comment>
<proteinExistence type="predicted"/>
<keyword evidence="3" id="KW-1185">Reference proteome</keyword>
<keyword evidence="1" id="KW-0472">Membrane</keyword>
<dbReference type="RefSeq" id="WP_230276406.1">
    <property type="nucleotide sequence ID" value="NZ_JAJKFW010000059.1"/>
</dbReference>
<reference evidence="2" key="1">
    <citation type="submission" date="2021-11" db="EMBL/GenBank/DDBJ databases">
        <title>Genome sequence.</title>
        <authorList>
            <person name="Sun Q."/>
        </authorList>
    </citation>
    <scope>NUCLEOTIDE SEQUENCE</scope>
    <source>
        <strain evidence="2">JC740</strain>
    </source>
</reference>
<gene>
    <name evidence="2" type="ORF">LOC71_20710</name>
</gene>
<accession>A0ABS8NME1</accession>
<keyword evidence="1" id="KW-1133">Transmembrane helix</keyword>
<protein>
    <submittedName>
        <fullName evidence="2">Uncharacterized protein</fullName>
    </submittedName>
</protein>
<evidence type="ECO:0000313" key="2">
    <source>
        <dbReference type="EMBL" id="MCC9644702.1"/>
    </source>
</evidence>
<organism evidence="2 3">
    <name type="scientific">Rhodopirellula halodulae</name>
    <dbReference type="NCBI Taxonomy" id="2894198"/>
    <lineage>
        <taxon>Bacteria</taxon>
        <taxon>Pseudomonadati</taxon>
        <taxon>Planctomycetota</taxon>
        <taxon>Planctomycetia</taxon>
        <taxon>Pirellulales</taxon>
        <taxon>Pirellulaceae</taxon>
        <taxon>Rhodopirellula</taxon>
    </lineage>
</organism>
<evidence type="ECO:0000256" key="1">
    <source>
        <dbReference type="SAM" id="Phobius"/>
    </source>
</evidence>
<evidence type="ECO:0000313" key="3">
    <source>
        <dbReference type="Proteomes" id="UP001430306"/>
    </source>
</evidence>
<dbReference type="EMBL" id="JAJKFW010000059">
    <property type="protein sequence ID" value="MCC9644702.1"/>
    <property type="molecule type" value="Genomic_DNA"/>
</dbReference>
<dbReference type="Proteomes" id="UP001430306">
    <property type="component" value="Unassembled WGS sequence"/>
</dbReference>
<feature type="transmembrane region" description="Helical" evidence="1">
    <location>
        <begin position="140"/>
        <end position="163"/>
    </location>
</feature>
<sequence>MSLDVNFMSHLRSSAFVRAADRLDFSRNGCSIERIGFLIDTRYYQEILPVRRPAMTDNPYESSTVLSPGAVRSSSLRAHWFVSAFILGCWAITLWWVYASDDVSLQDGDIVFQFTSSSSNTTSMGDITVTSHAFFINRDFAVGLLLGGLFLTLVVVNIGIAWWRRRTNADV</sequence>
<keyword evidence="1" id="KW-0812">Transmembrane</keyword>